<dbReference type="AlphaFoldDB" id="A0A5C6E535"/>
<evidence type="ECO:0000313" key="4">
    <source>
        <dbReference type="Proteomes" id="UP000318288"/>
    </source>
</evidence>
<dbReference type="Proteomes" id="UP000318288">
    <property type="component" value="Unassembled WGS sequence"/>
</dbReference>
<dbReference type="RefSeq" id="WP_146462274.1">
    <property type="nucleotide sequence ID" value="NZ_SJPW01000009.1"/>
</dbReference>
<keyword evidence="2" id="KW-0732">Signal</keyword>
<feature type="compositionally biased region" description="Basic and acidic residues" evidence="1">
    <location>
        <begin position="156"/>
        <end position="166"/>
    </location>
</feature>
<feature type="signal peptide" evidence="2">
    <location>
        <begin position="1"/>
        <end position="21"/>
    </location>
</feature>
<feature type="region of interest" description="Disordered" evidence="1">
    <location>
        <begin position="140"/>
        <end position="166"/>
    </location>
</feature>
<evidence type="ECO:0000256" key="2">
    <source>
        <dbReference type="SAM" id="SignalP"/>
    </source>
</evidence>
<accession>A0A5C6E535</accession>
<evidence type="ECO:0008006" key="5">
    <source>
        <dbReference type="Google" id="ProtNLM"/>
    </source>
</evidence>
<organism evidence="3 4">
    <name type="scientific">Rubripirellula tenax</name>
    <dbReference type="NCBI Taxonomy" id="2528015"/>
    <lineage>
        <taxon>Bacteria</taxon>
        <taxon>Pseudomonadati</taxon>
        <taxon>Planctomycetota</taxon>
        <taxon>Planctomycetia</taxon>
        <taxon>Pirellulales</taxon>
        <taxon>Pirellulaceae</taxon>
        <taxon>Rubripirellula</taxon>
    </lineage>
</organism>
<keyword evidence="4" id="KW-1185">Reference proteome</keyword>
<proteinExistence type="predicted"/>
<protein>
    <recommendedName>
        <fullName evidence="5">LTXXQ motif protein</fullName>
    </recommendedName>
</protein>
<reference evidence="3 4" key="1">
    <citation type="submission" date="2019-02" db="EMBL/GenBank/DDBJ databases">
        <title>Deep-cultivation of Planctomycetes and their phenomic and genomic characterization uncovers novel biology.</title>
        <authorList>
            <person name="Wiegand S."/>
            <person name="Jogler M."/>
            <person name="Boedeker C."/>
            <person name="Pinto D."/>
            <person name="Vollmers J."/>
            <person name="Rivas-Marin E."/>
            <person name="Kohn T."/>
            <person name="Peeters S.H."/>
            <person name="Heuer A."/>
            <person name="Rast P."/>
            <person name="Oberbeckmann S."/>
            <person name="Bunk B."/>
            <person name="Jeske O."/>
            <person name="Meyerdierks A."/>
            <person name="Storesund J.E."/>
            <person name="Kallscheuer N."/>
            <person name="Luecker S."/>
            <person name="Lage O.M."/>
            <person name="Pohl T."/>
            <person name="Merkel B.J."/>
            <person name="Hornburger P."/>
            <person name="Mueller R.-W."/>
            <person name="Bruemmer F."/>
            <person name="Labrenz M."/>
            <person name="Spormann A.M."/>
            <person name="Op Den Camp H."/>
            <person name="Overmann J."/>
            <person name="Amann R."/>
            <person name="Jetten M.S.M."/>
            <person name="Mascher T."/>
            <person name="Medema M.H."/>
            <person name="Devos D.P."/>
            <person name="Kaster A.-K."/>
            <person name="Ovreas L."/>
            <person name="Rohde M."/>
            <person name="Galperin M.Y."/>
            <person name="Jogler C."/>
        </authorList>
    </citation>
    <scope>NUCLEOTIDE SEQUENCE [LARGE SCALE GENOMIC DNA]</scope>
    <source>
        <strain evidence="3 4">Poly51</strain>
    </source>
</reference>
<gene>
    <name evidence="3" type="ORF">Poly51_58590</name>
</gene>
<evidence type="ECO:0000256" key="1">
    <source>
        <dbReference type="SAM" id="MobiDB-lite"/>
    </source>
</evidence>
<dbReference type="Gene3D" id="1.20.120.1490">
    <property type="match status" value="1"/>
</dbReference>
<comment type="caution">
    <text evidence="3">The sequence shown here is derived from an EMBL/GenBank/DDBJ whole genome shotgun (WGS) entry which is preliminary data.</text>
</comment>
<dbReference type="EMBL" id="SJPW01000009">
    <property type="protein sequence ID" value="TWU44793.1"/>
    <property type="molecule type" value="Genomic_DNA"/>
</dbReference>
<evidence type="ECO:0000313" key="3">
    <source>
        <dbReference type="EMBL" id="TWU44793.1"/>
    </source>
</evidence>
<sequence precursor="true">MKLKMFATLALVALIAVPAVAQEQEKSKKKSDGVSSLVSDILKMLEPVGLTADQVAKITELAKSADVQAKSIRASAGITPAVIKARMEALKAARETGKTGKELMAAIDDASDLSADQIAAFVKLRKAQEELEKKAIAMLTEEQKAKLPKKPTRGNAENKGKKKDAA</sequence>
<name>A0A5C6E535_9BACT</name>
<feature type="chain" id="PRO_5022973956" description="LTXXQ motif protein" evidence="2">
    <location>
        <begin position="22"/>
        <end position="166"/>
    </location>
</feature>